<gene>
    <name evidence="2" type="ORF">Pan189_26070</name>
</gene>
<reference evidence="2 3" key="1">
    <citation type="submission" date="2019-02" db="EMBL/GenBank/DDBJ databases">
        <title>Deep-cultivation of Planctomycetes and their phenomic and genomic characterization uncovers novel biology.</title>
        <authorList>
            <person name="Wiegand S."/>
            <person name="Jogler M."/>
            <person name="Boedeker C."/>
            <person name="Pinto D."/>
            <person name="Vollmers J."/>
            <person name="Rivas-Marin E."/>
            <person name="Kohn T."/>
            <person name="Peeters S.H."/>
            <person name="Heuer A."/>
            <person name="Rast P."/>
            <person name="Oberbeckmann S."/>
            <person name="Bunk B."/>
            <person name="Jeske O."/>
            <person name="Meyerdierks A."/>
            <person name="Storesund J.E."/>
            <person name="Kallscheuer N."/>
            <person name="Luecker S."/>
            <person name="Lage O.M."/>
            <person name="Pohl T."/>
            <person name="Merkel B.J."/>
            <person name="Hornburger P."/>
            <person name="Mueller R.-W."/>
            <person name="Bruemmer F."/>
            <person name="Labrenz M."/>
            <person name="Spormann A.M."/>
            <person name="Op den Camp H."/>
            <person name="Overmann J."/>
            <person name="Amann R."/>
            <person name="Jetten M.S.M."/>
            <person name="Mascher T."/>
            <person name="Medema M.H."/>
            <person name="Devos D.P."/>
            <person name="Kaster A.-K."/>
            <person name="Ovreas L."/>
            <person name="Rohde M."/>
            <person name="Galperin M.Y."/>
            <person name="Jogler C."/>
        </authorList>
    </citation>
    <scope>NUCLEOTIDE SEQUENCE [LARGE SCALE GENOMIC DNA]</scope>
    <source>
        <strain evidence="2 3">Pan189</strain>
    </source>
</reference>
<keyword evidence="3" id="KW-1185">Reference proteome</keyword>
<feature type="region of interest" description="Disordered" evidence="1">
    <location>
        <begin position="46"/>
        <end position="158"/>
    </location>
</feature>
<sequence>MILGIVALVSGHAVAVAARAPVEAQIPRPPESVSVSASPIDFASRPVVEAPRPAETMPTQVADSPTADSPTAEDTDAEKTSVAMPRRLTPDQAEPLEPKAGSQSSEAKGPTKSPVNIAEQKSQQLSRPVTPLKDPAGEKATTDDAAAKSTTDTAVPVKAEDKTPRWIVPDDPLARKVAQAIDITSRRILSVDTHTPWQIGHGVMALRHQYELQIGDERINAIEWISDNPRFGGEPWWYATRYGAKPHPFSEPYAFEGHPNQFLAFLAMSRLPLDHKFKVAPDRTATLADFIENAKMTIDKREETTWTLWFFAYYLDSDESWVNERREPWSMERMLREEMSIPVTKKACGGNHGLFALASARNAYLQGGKRLRGVWLQSHYFLARHAELARRLQNADGSFSSNYYKGRGYSKDPSKRVSTSGHTLEFLMMSLPKQQLKQSWVRRGIENIADDLIKYQAEPLDVGGMYHALHAMIIYRERTFEKDTRRPLPLVGRLPWRR</sequence>
<dbReference type="AlphaFoldDB" id="A0A517R2V6"/>
<protein>
    <submittedName>
        <fullName evidence="2">Uncharacterized protein</fullName>
    </submittedName>
</protein>
<dbReference type="KEGG" id="svp:Pan189_26070"/>
<proteinExistence type="predicted"/>
<feature type="compositionally biased region" description="Basic and acidic residues" evidence="1">
    <location>
        <begin position="135"/>
        <end position="146"/>
    </location>
</feature>
<dbReference type="EMBL" id="CP036268">
    <property type="protein sequence ID" value="QDT38217.1"/>
    <property type="molecule type" value="Genomic_DNA"/>
</dbReference>
<feature type="compositionally biased region" description="Polar residues" evidence="1">
    <location>
        <begin position="57"/>
        <end position="69"/>
    </location>
</feature>
<evidence type="ECO:0000256" key="1">
    <source>
        <dbReference type="SAM" id="MobiDB-lite"/>
    </source>
</evidence>
<evidence type="ECO:0000313" key="2">
    <source>
        <dbReference type="EMBL" id="QDT38217.1"/>
    </source>
</evidence>
<evidence type="ECO:0000313" key="3">
    <source>
        <dbReference type="Proteomes" id="UP000317318"/>
    </source>
</evidence>
<organism evidence="2 3">
    <name type="scientific">Stratiformator vulcanicus</name>
    <dbReference type="NCBI Taxonomy" id="2527980"/>
    <lineage>
        <taxon>Bacteria</taxon>
        <taxon>Pseudomonadati</taxon>
        <taxon>Planctomycetota</taxon>
        <taxon>Planctomycetia</taxon>
        <taxon>Planctomycetales</taxon>
        <taxon>Planctomycetaceae</taxon>
        <taxon>Stratiformator</taxon>
    </lineage>
</organism>
<name>A0A517R2V6_9PLAN</name>
<dbReference type="Proteomes" id="UP000317318">
    <property type="component" value="Chromosome"/>
</dbReference>
<accession>A0A517R2V6</accession>